<evidence type="ECO:0000313" key="3">
    <source>
        <dbReference type="EMBL" id="QUD90259.1"/>
    </source>
</evidence>
<organism evidence="3 4">
    <name type="scientific">Phenylobacterium montanum</name>
    <dbReference type="NCBI Taxonomy" id="2823693"/>
    <lineage>
        <taxon>Bacteria</taxon>
        <taxon>Pseudomonadati</taxon>
        <taxon>Pseudomonadota</taxon>
        <taxon>Alphaproteobacteria</taxon>
        <taxon>Caulobacterales</taxon>
        <taxon>Caulobacteraceae</taxon>
        <taxon>Phenylobacterium</taxon>
    </lineage>
</organism>
<accession>A0A975G3R8</accession>
<feature type="domain" description="VOC" evidence="2">
    <location>
        <begin position="9"/>
        <end position="116"/>
    </location>
</feature>
<dbReference type="CDD" id="cd06587">
    <property type="entry name" value="VOC"/>
    <property type="match status" value="1"/>
</dbReference>
<dbReference type="EMBL" id="CP073078">
    <property type="protein sequence ID" value="QUD90259.1"/>
    <property type="molecule type" value="Genomic_DNA"/>
</dbReference>
<dbReference type="InterPro" id="IPR029068">
    <property type="entry name" value="Glyas_Bleomycin-R_OHBP_Dase"/>
</dbReference>
<dbReference type="GO" id="GO:0046491">
    <property type="term" value="P:L-methylmalonyl-CoA metabolic process"/>
    <property type="evidence" value="ECO:0007669"/>
    <property type="project" value="TreeGrafter"/>
</dbReference>
<dbReference type="RefSeq" id="WP_211940310.1">
    <property type="nucleotide sequence ID" value="NZ_CP073078.1"/>
</dbReference>
<dbReference type="InterPro" id="IPR037523">
    <property type="entry name" value="VOC_core"/>
</dbReference>
<dbReference type="GO" id="GO:0004493">
    <property type="term" value="F:methylmalonyl-CoA epimerase activity"/>
    <property type="evidence" value="ECO:0007669"/>
    <property type="project" value="TreeGrafter"/>
</dbReference>
<gene>
    <name evidence="3" type="ORF">KCG34_10535</name>
</gene>
<evidence type="ECO:0000259" key="2">
    <source>
        <dbReference type="PROSITE" id="PS51819"/>
    </source>
</evidence>
<dbReference type="KEGG" id="caul:KCG34_10535"/>
<proteinExistence type="predicted"/>
<reference evidence="3" key="1">
    <citation type="submission" date="2021-04" db="EMBL/GenBank/DDBJ databases">
        <title>The complete genome sequence of Caulobacter sp. S6.</title>
        <authorList>
            <person name="Tang Y."/>
            <person name="Ouyang W."/>
            <person name="Liu Q."/>
            <person name="Huang B."/>
            <person name="Guo Z."/>
            <person name="Lei P."/>
        </authorList>
    </citation>
    <scope>NUCLEOTIDE SEQUENCE</scope>
    <source>
        <strain evidence="3">S6</strain>
    </source>
</reference>
<evidence type="ECO:0000256" key="1">
    <source>
        <dbReference type="ARBA" id="ARBA00022723"/>
    </source>
</evidence>
<keyword evidence="1" id="KW-0479">Metal-binding</keyword>
<dbReference type="Pfam" id="PF00903">
    <property type="entry name" value="Glyoxalase"/>
    <property type="match status" value="2"/>
</dbReference>
<dbReference type="PROSITE" id="PS51819">
    <property type="entry name" value="VOC"/>
    <property type="match status" value="2"/>
</dbReference>
<sequence>MPHLLRHVRLDHIALTSPDPEALAMFYGRALDMAVERRGGEFLAFGPDRKVVFKAGAAGDAAYSAYAFPDAQSLGVYRATIEDRGVETLASPSSQFGADAFAVADPDGAVIVFGARQQASRYLRQSGRLRGRLQHFVTATTAIDPVATFYRDSLGFIVSDEVRDDEGGLRSIFLRTDAEHHSRAIFLSRRTGLDHHCYEAGDWALLRDWGDRMADAQTPLHWGPGRHGPGHNLFFMVRDPDGNWIEVSAELDLMQEGAPAGVWRHEARTLNSWGQAFLRS</sequence>
<name>A0A975G3R8_9CAUL</name>
<feature type="domain" description="VOC" evidence="2">
    <location>
        <begin position="132"/>
        <end position="250"/>
    </location>
</feature>
<dbReference type="AlphaFoldDB" id="A0A975G3R8"/>
<dbReference type="Gene3D" id="3.10.180.10">
    <property type="entry name" value="2,3-Dihydroxybiphenyl 1,2-Dioxygenase, domain 1"/>
    <property type="match status" value="2"/>
</dbReference>
<dbReference type="InterPro" id="IPR004360">
    <property type="entry name" value="Glyas_Fos-R_dOase_dom"/>
</dbReference>
<evidence type="ECO:0000313" key="4">
    <source>
        <dbReference type="Proteomes" id="UP000676409"/>
    </source>
</evidence>
<dbReference type="InterPro" id="IPR051785">
    <property type="entry name" value="MMCE/EMCE_epimerase"/>
</dbReference>
<dbReference type="Proteomes" id="UP000676409">
    <property type="component" value="Chromosome"/>
</dbReference>
<dbReference type="GO" id="GO:0046872">
    <property type="term" value="F:metal ion binding"/>
    <property type="evidence" value="ECO:0007669"/>
    <property type="project" value="UniProtKB-KW"/>
</dbReference>
<dbReference type="PANTHER" id="PTHR43048:SF5">
    <property type="entry name" value="BLR5325 PROTEIN"/>
    <property type="match status" value="1"/>
</dbReference>
<protein>
    <submittedName>
        <fullName evidence="3">VOC family protein</fullName>
    </submittedName>
</protein>
<dbReference type="PANTHER" id="PTHR43048">
    <property type="entry name" value="METHYLMALONYL-COA EPIMERASE"/>
    <property type="match status" value="1"/>
</dbReference>
<dbReference type="SUPFAM" id="SSF54593">
    <property type="entry name" value="Glyoxalase/Bleomycin resistance protein/Dihydroxybiphenyl dioxygenase"/>
    <property type="match status" value="2"/>
</dbReference>
<keyword evidence="4" id="KW-1185">Reference proteome</keyword>